<name>A0AAD9KPR5_RIDPI</name>
<dbReference type="Gene3D" id="2.60.120.740">
    <property type="match status" value="1"/>
</dbReference>
<dbReference type="Proteomes" id="UP001209878">
    <property type="component" value="Unassembled WGS sequence"/>
</dbReference>
<protein>
    <submittedName>
        <fullName evidence="1">Uncharacterized protein</fullName>
    </submittedName>
</protein>
<dbReference type="EMBL" id="JAODUO010000790">
    <property type="protein sequence ID" value="KAK2174585.1"/>
    <property type="molecule type" value="Genomic_DNA"/>
</dbReference>
<comment type="caution">
    <text evidence="1">The sequence shown here is derived from an EMBL/GenBank/DDBJ whole genome shotgun (WGS) entry which is preliminary data.</text>
</comment>
<dbReference type="PANTHER" id="PTHR46780">
    <property type="entry name" value="PROTEIN EVA-1"/>
    <property type="match status" value="1"/>
</dbReference>
<gene>
    <name evidence="1" type="ORF">NP493_790g00018</name>
</gene>
<organism evidence="1 2">
    <name type="scientific">Ridgeia piscesae</name>
    <name type="common">Tubeworm</name>
    <dbReference type="NCBI Taxonomy" id="27915"/>
    <lineage>
        <taxon>Eukaryota</taxon>
        <taxon>Metazoa</taxon>
        <taxon>Spiralia</taxon>
        <taxon>Lophotrochozoa</taxon>
        <taxon>Annelida</taxon>
        <taxon>Polychaeta</taxon>
        <taxon>Sedentaria</taxon>
        <taxon>Canalipalpata</taxon>
        <taxon>Sabellida</taxon>
        <taxon>Siboglinidae</taxon>
        <taxon>Ridgeia</taxon>
    </lineage>
</organism>
<accession>A0AAD9KPR5</accession>
<evidence type="ECO:0000313" key="1">
    <source>
        <dbReference type="EMBL" id="KAK2174585.1"/>
    </source>
</evidence>
<dbReference type="InterPro" id="IPR043159">
    <property type="entry name" value="Lectin_gal-bd_sf"/>
</dbReference>
<evidence type="ECO:0000313" key="2">
    <source>
        <dbReference type="Proteomes" id="UP001209878"/>
    </source>
</evidence>
<sequence length="335" mass="37602">MRLSRCVRRDFGFVGCHNDVVPVVDAECSGRRGCAMRAIDDVFLRAAERGCHEDLKSYLEVRYSCVSASTKNNVSFGHVTADVYALLRETPADRTVTVCAGLRRERNVYLSHGHVLQFRVASNTASRFLLHFQETVSHYTNKQTCFQVEEMTQLSCHLYHDVLLDILAMVGCPHLSPPKGGWVHLSRNRQAADLGCDDSLDRWRLIPSYLKDPLMPPDSIAPMMPRGVASAPVRKENRYARKHPKSTLPRGENNDNNERNFIELKAYLLPVDAGETIDLRNQGRAGSSNSVDTYPHYLISNAEQTTIYEPRIHCSCHTLDGGAPPSVIRSCDCLE</sequence>
<proteinExistence type="predicted"/>
<dbReference type="AlphaFoldDB" id="A0AAD9KPR5"/>
<keyword evidence="2" id="KW-1185">Reference proteome</keyword>
<reference evidence="1" key="1">
    <citation type="journal article" date="2023" name="Mol. Biol. Evol.">
        <title>Third-Generation Sequencing Reveals the Adaptive Role of the Epigenome in Three Deep-Sea Polychaetes.</title>
        <authorList>
            <person name="Perez M."/>
            <person name="Aroh O."/>
            <person name="Sun Y."/>
            <person name="Lan Y."/>
            <person name="Juniper S.K."/>
            <person name="Young C.R."/>
            <person name="Angers B."/>
            <person name="Qian P.Y."/>
        </authorList>
    </citation>
    <scope>NUCLEOTIDE SEQUENCE</scope>
    <source>
        <strain evidence="1">R07B-5</strain>
    </source>
</reference>